<dbReference type="Gene3D" id="1.20.120.330">
    <property type="entry name" value="Nucleotidyltransferases domain 2"/>
    <property type="match status" value="1"/>
</dbReference>
<protein>
    <recommendedName>
        <fullName evidence="5">non-specific protein-tyrosine kinase</fullName>
        <ecNumber evidence="5">2.7.10.2</ecNumber>
    </recommendedName>
</protein>
<dbReference type="GO" id="GO:0007172">
    <property type="term" value="P:signal complex assembly"/>
    <property type="evidence" value="ECO:0007669"/>
    <property type="project" value="InterPro"/>
</dbReference>
<accession>A0AAN9TR41</accession>
<evidence type="ECO:0000256" key="17">
    <source>
        <dbReference type="PROSITE-ProRule" id="PRU10141"/>
    </source>
</evidence>
<evidence type="ECO:0000256" key="3">
    <source>
        <dbReference type="ARBA" id="ARBA00004413"/>
    </source>
</evidence>
<dbReference type="SUPFAM" id="SSF47031">
    <property type="entry name" value="Second domain of FERM"/>
    <property type="match status" value="1"/>
</dbReference>
<dbReference type="SUPFAM" id="SSF50729">
    <property type="entry name" value="PH domain-like"/>
    <property type="match status" value="1"/>
</dbReference>
<dbReference type="GO" id="GO:0005737">
    <property type="term" value="C:cytoplasm"/>
    <property type="evidence" value="ECO:0007669"/>
    <property type="project" value="UniProtKB-SubCell"/>
</dbReference>
<dbReference type="SMART" id="SM00295">
    <property type="entry name" value="B41"/>
    <property type="match status" value="1"/>
</dbReference>
<evidence type="ECO:0000256" key="8">
    <source>
        <dbReference type="ARBA" id="ARBA00022553"/>
    </source>
</evidence>
<evidence type="ECO:0000256" key="12">
    <source>
        <dbReference type="ARBA" id="ARBA00022840"/>
    </source>
</evidence>
<keyword evidence="13" id="KW-0965">Cell junction</keyword>
<keyword evidence="11" id="KW-0418">Kinase</keyword>
<evidence type="ECO:0000256" key="7">
    <source>
        <dbReference type="ARBA" id="ARBA00022490"/>
    </source>
</evidence>
<dbReference type="Proteomes" id="UP001367676">
    <property type="component" value="Unassembled WGS sequence"/>
</dbReference>
<feature type="compositionally biased region" description="Basic and acidic residues" evidence="18">
    <location>
        <begin position="17"/>
        <end position="29"/>
    </location>
</feature>
<keyword evidence="22" id="KW-1185">Reference proteome</keyword>
<feature type="compositionally biased region" description="Low complexity" evidence="18">
    <location>
        <begin position="55"/>
        <end position="64"/>
    </location>
</feature>
<keyword evidence="14" id="KW-0472">Membrane</keyword>
<feature type="binding site" evidence="17">
    <location>
        <position position="486"/>
    </location>
    <ligand>
        <name>ATP</name>
        <dbReference type="ChEBI" id="CHEBI:30616"/>
    </ligand>
</feature>
<dbReference type="PROSITE" id="PS00109">
    <property type="entry name" value="PROTEIN_KINASE_TYR"/>
    <property type="match status" value="1"/>
</dbReference>
<evidence type="ECO:0000256" key="14">
    <source>
        <dbReference type="ARBA" id="ARBA00023136"/>
    </source>
</evidence>
<evidence type="ECO:0000256" key="6">
    <source>
        <dbReference type="ARBA" id="ARBA00022475"/>
    </source>
</evidence>
<evidence type="ECO:0000256" key="16">
    <source>
        <dbReference type="ARBA" id="ARBA00023273"/>
    </source>
</evidence>
<evidence type="ECO:0000256" key="13">
    <source>
        <dbReference type="ARBA" id="ARBA00022949"/>
    </source>
</evidence>
<gene>
    <name evidence="21" type="ORF">V9T40_004895</name>
</gene>
<evidence type="ECO:0000256" key="5">
    <source>
        <dbReference type="ARBA" id="ARBA00011903"/>
    </source>
</evidence>
<proteinExistence type="predicted"/>
<evidence type="ECO:0000256" key="2">
    <source>
        <dbReference type="ARBA" id="ARBA00004316"/>
    </source>
</evidence>
<evidence type="ECO:0000256" key="4">
    <source>
        <dbReference type="ARBA" id="ARBA00004496"/>
    </source>
</evidence>
<dbReference type="CDD" id="cd13190">
    <property type="entry name" value="FERM_C_FAK1"/>
    <property type="match status" value="1"/>
</dbReference>
<dbReference type="PROSITE" id="PS50057">
    <property type="entry name" value="FERM_3"/>
    <property type="match status" value="1"/>
</dbReference>
<dbReference type="FunFam" id="1.10.510.10:FF:000039">
    <property type="entry name" value="Focal adhesion kinase, isoform D"/>
    <property type="match status" value="1"/>
</dbReference>
<dbReference type="Gene3D" id="3.10.20.90">
    <property type="entry name" value="Phosphatidylinositol 3-kinase Catalytic Subunit, Chain A, domain 1"/>
    <property type="match status" value="1"/>
</dbReference>
<dbReference type="InterPro" id="IPR017441">
    <property type="entry name" value="Protein_kinase_ATP_BS"/>
</dbReference>
<dbReference type="Pfam" id="PF21477">
    <property type="entry name" value="FERM_C_FAK1"/>
    <property type="match status" value="1"/>
</dbReference>
<dbReference type="GO" id="GO:0008284">
    <property type="term" value="P:positive regulation of cell population proliferation"/>
    <property type="evidence" value="ECO:0007669"/>
    <property type="project" value="UniProtKB-ARBA"/>
</dbReference>
<evidence type="ECO:0000256" key="1">
    <source>
        <dbReference type="ARBA" id="ARBA00004246"/>
    </source>
</evidence>
<dbReference type="Pfam" id="PF07714">
    <property type="entry name" value="PK_Tyr_Ser-Thr"/>
    <property type="match status" value="1"/>
</dbReference>
<dbReference type="PRINTS" id="PR00109">
    <property type="entry name" value="TYRKINASE"/>
</dbReference>
<dbReference type="GO" id="GO:0009887">
    <property type="term" value="P:animal organ morphogenesis"/>
    <property type="evidence" value="ECO:0007669"/>
    <property type="project" value="UniProtKB-ARBA"/>
</dbReference>
<dbReference type="SUPFAM" id="SSF68993">
    <property type="entry name" value="FAT domain of focal adhesion kinase"/>
    <property type="match status" value="1"/>
</dbReference>
<feature type="region of interest" description="Disordered" evidence="18">
    <location>
        <begin position="719"/>
        <end position="760"/>
    </location>
</feature>
<reference evidence="21 22" key="1">
    <citation type="submission" date="2024-03" db="EMBL/GenBank/DDBJ databases">
        <title>Adaptation during the transition from Ophiocordyceps entomopathogen to insect associate is accompanied by gene loss and intensified selection.</title>
        <authorList>
            <person name="Ward C.M."/>
            <person name="Onetto C.A."/>
            <person name="Borneman A.R."/>
        </authorList>
    </citation>
    <scope>NUCLEOTIDE SEQUENCE [LARGE SCALE GENOMIC DNA]</scope>
    <source>
        <strain evidence="21">AWRI1</strain>
        <tissue evidence="21">Single Adult Female</tissue>
    </source>
</reference>
<evidence type="ECO:0000256" key="9">
    <source>
        <dbReference type="ARBA" id="ARBA00022679"/>
    </source>
</evidence>
<dbReference type="Pfam" id="PF18038">
    <property type="entry name" value="FERM_N_2"/>
    <property type="match status" value="1"/>
</dbReference>
<keyword evidence="10 17" id="KW-0547">Nucleotide-binding</keyword>
<dbReference type="GO" id="GO:0005886">
    <property type="term" value="C:plasma membrane"/>
    <property type="evidence" value="ECO:0007669"/>
    <property type="project" value="UniProtKB-SubCell"/>
</dbReference>
<comment type="caution">
    <text evidence="21">The sequence shown here is derived from an EMBL/GenBank/DDBJ whole genome shotgun (WGS) entry which is preliminary data.</text>
</comment>
<dbReference type="EMBL" id="JBBCAQ010000032">
    <property type="protein sequence ID" value="KAK7583932.1"/>
    <property type="molecule type" value="Genomic_DNA"/>
</dbReference>
<dbReference type="InterPro" id="IPR029071">
    <property type="entry name" value="Ubiquitin-like_domsf"/>
</dbReference>
<evidence type="ECO:0000313" key="21">
    <source>
        <dbReference type="EMBL" id="KAK7583932.1"/>
    </source>
</evidence>
<dbReference type="SUPFAM" id="SSF56112">
    <property type="entry name" value="Protein kinase-like (PK-like)"/>
    <property type="match status" value="1"/>
</dbReference>
<keyword evidence="15" id="KW-0829">Tyrosine-protein kinase</keyword>
<evidence type="ECO:0000256" key="18">
    <source>
        <dbReference type="SAM" id="MobiDB-lite"/>
    </source>
</evidence>
<dbReference type="InterPro" id="IPR011993">
    <property type="entry name" value="PH-like_dom_sf"/>
</dbReference>
<dbReference type="InterPro" id="IPR000719">
    <property type="entry name" value="Prot_kinase_dom"/>
</dbReference>
<dbReference type="CDD" id="cd05056">
    <property type="entry name" value="PTKc_FAK"/>
    <property type="match status" value="1"/>
</dbReference>
<dbReference type="EC" id="2.7.10.2" evidence="5"/>
<dbReference type="Gene3D" id="1.10.510.10">
    <property type="entry name" value="Transferase(Phosphotransferase) domain 1"/>
    <property type="match status" value="1"/>
</dbReference>
<feature type="domain" description="Protein kinase" evidence="19">
    <location>
        <begin position="447"/>
        <end position="712"/>
    </location>
</feature>
<dbReference type="SUPFAM" id="SSF54236">
    <property type="entry name" value="Ubiquitin-like"/>
    <property type="match status" value="1"/>
</dbReference>
<feature type="compositionally biased region" description="Low complexity" evidence="18">
    <location>
        <begin position="1072"/>
        <end position="1083"/>
    </location>
</feature>
<dbReference type="InterPro" id="IPR020635">
    <property type="entry name" value="Tyr_kinase_cat_dom"/>
</dbReference>
<dbReference type="InterPro" id="IPR036137">
    <property type="entry name" value="Focal_adhe_kin_target_dom_sf"/>
</dbReference>
<dbReference type="Pfam" id="PF00373">
    <property type="entry name" value="FERM_M"/>
    <property type="match status" value="1"/>
</dbReference>
<feature type="region of interest" description="Disordered" evidence="18">
    <location>
        <begin position="17"/>
        <end position="64"/>
    </location>
</feature>
<dbReference type="GO" id="GO:0004715">
    <property type="term" value="F:non-membrane spanning protein tyrosine kinase activity"/>
    <property type="evidence" value="ECO:0007669"/>
    <property type="project" value="UniProtKB-EC"/>
</dbReference>
<dbReference type="CDD" id="cd14473">
    <property type="entry name" value="FERM_B-lobe"/>
    <property type="match status" value="1"/>
</dbReference>
<keyword evidence="6" id="KW-1003">Cell membrane</keyword>
<evidence type="ECO:0000259" key="19">
    <source>
        <dbReference type="PROSITE" id="PS50011"/>
    </source>
</evidence>
<dbReference type="GO" id="GO:0042995">
    <property type="term" value="C:cell projection"/>
    <property type="evidence" value="ECO:0007669"/>
    <property type="project" value="UniProtKB-SubCell"/>
</dbReference>
<dbReference type="Pfam" id="PF03623">
    <property type="entry name" value="Focal_AT"/>
    <property type="match status" value="1"/>
</dbReference>
<dbReference type="InterPro" id="IPR019749">
    <property type="entry name" value="Band_41_domain"/>
</dbReference>
<dbReference type="PANTHER" id="PTHR46221">
    <property type="entry name" value="FERM AND PDZ DOMAIN-CONTAINING PROTEIN FAMILY MEMBER"/>
    <property type="match status" value="1"/>
</dbReference>
<dbReference type="InterPro" id="IPR041784">
    <property type="entry name" value="FAK1/PYK2_FERM_C"/>
</dbReference>
<dbReference type="InterPro" id="IPR014352">
    <property type="entry name" value="FERM/acyl-CoA-bd_prot_sf"/>
</dbReference>
<organism evidence="21 22">
    <name type="scientific">Parthenolecanium corni</name>
    <dbReference type="NCBI Taxonomy" id="536013"/>
    <lineage>
        <taxon>Eukaryota</taxon>
        <taxon>Metazoa</taxon>
        <taxon>Ecdysozoa</taxon>
        <taxon>Arthropoda</taxon>
        <taxon>Hexapoda</taxon>
        <taxon>Insecta</taxon>
        <taxon>Pterygota</taxon>
        <taxon>Neoptera</taxon>
        <taxon>Paraneoptera</taxon>
        <taxon>Hemiptera</taxon>
        <taxon>Sternorrhyncha</taxon>
        <taxon>Coccoidea</taxon>
        <taxon>Coccidae</taxon>
        <taxon>Parthenolecanium</taxon>
    </lineage>
</organism>
<dbReference type="PANTHER" id="PTHR46221:SF9">
    <property type="entry name" value="NON-SPECIFIC PROTEIN-TYROSINE KINASE"/>
    <property type="match status" value="1"/>
</dbReference>
<dbReference type="Gene3D" id="1.20.80.10">
    <property type="match status" value="1"/>
</dbReference>
<dbReference type="GO" id="GO:0005524">
    <property type="term" value="F:ATP binding"/>
    <property type="evidence" value="ECO:0007669"/>
    <property type="project" value="UniProtKB-UniRule"/>
</dbReference>
<keyword evidence="8" id="KW-0597">Phosphoprotein</keyword>
<sequence>MTAKVLQQQLYFVSPEWKNHEPRRMERDASNAVPSSNNVIPNRTQSPGNEQRVQPSSSTPERTSTTLKVFLPNGGFNIVKFSENISVKEIISLVTSRLEMSPRTYQNVYAIRLYHPLTGEIHWLHQSTTMSQVFEKYDKMHPMQEWRYELKVRYVPENLNDLHEKDKVTFYYYYDQVRNDYLTSEAATKIDQDMAVQLCCLEIRFFFKDMPQIALDKKSNLEYLEKEIGLHKFLPRNILDSMKTKTLRKLIQQQFKKVAQLSEKECMFKFLDLLRSIYRYDHEVFKCSLGSGWSIPIELVIGPDLGISYLSHQSPTPIKMADFKSIEAIQTSLSDCETHPKAVLQLRVAGAAETLTITCPSQKDMDSLADLIDGYCRLNNDSGTSLWNRKTAVWNRFPCPCGAKGPGKASSRTNGDLLPEDYAEIVEEEGDYSTPTNRDYELARNQIELKEIIGEGQFGDVHAGVCKLKQKLKSGLKERQIPVAVKTCKADADLAMADKFLEEAYIMQQFDHPHIIKLIGVCCSSPIWIVMELAKFGELRAYLQNNKSSLDLASLVLYTFQLSTALSYLESKKFVHRDIAARNVLVSSHKCVKLADFGLSRWVQDQSYYKASKGKLPIKWMSPESINFRRFTTASDVWMFGVCMWEILMLGVKPFQGVKNNDVIGKIENGERLPLPHLCPPRLYSLMSSCWSYEPSKRPTFKEIKESLNEILLDERHQQQEAVRRENRRVHGLSWSSTGSDDVLPPPKPTRYPGSEIEESNTSLAALDRHPPPPVSSYIVAQNAEVLVHLLKENESRGLNPSVYTTPASAFNTIAVDFKENTGGSGFGEFSASDKTISAGNSLQSLASLSSSMSLGGPLHAMPACTEPTFEVVATAAAAAARPDSFVNIAGAYGAAASSGGTSSHASCATSAAAAAAAAAAIFNKSLPRNFGYGGGKLSAAHVERAVHAAYGPRKSFSISSGEINEPPVSYRSVLCRIPHRMSRSVDSSAVAQAMRATNESDGVLYGDNLLPDGGLPSDQDMQLASLERRLKQQQLESEQDSKWLAEEETNLKKRLSIPASLSDSDSNDGRSSCSPPWKNSSSLDRSRTQNSEERVIVAKKMEPTPTADLDRTNDLVYECTTKVVKAIMVLSQGVQKDMISEYLELVKKVGLELKSLLCSVDSLVPIFPTVAHKEIEMAHKVLSKDMRELVAAMKLAQQNSHTSSDETCRKNMLGAAHVLAMDAKNLLDVVDKVRMRYPKVDEVIRNNKLAEKVALPNIGADVNDGGASCPPSTSEVAPHYGLPKKMPEHITAS</sequence>
<dbReference type="InterPro" id="IPR000299">
    <property type="entry name" value="FERM_domain"/>
</dbReference>
<keyword evidence="16" id="KW-0966">Cell projection</keyword>
<keyword evidence="9" id="KW-0808">Transferase</keyword>
<feature type="domain" description="FERM" evidence="20">
    <location>
        <begin position="65"/>
        <end position="383"/>
    </location>
</feature>
<dbReference type="InterPro" id="IPR001245">
    <property type="entry name" value="Ser-Thr/Tyr_kinase_cat_dom"/>
</dbReference>
<feature type="region of interest" description="Disordered" evidence="18">
    <location>
        <begin position="1266"/>
        <end position="1294"/>
    </location>
</feature>
<dbReference type="InterPro" id="IPR035963">
    <property type="entry name" value="FERM_2"/>
</dbReference>
<evidence type="ECO:0000313" key="22">
    <source>
        <dbReference type="Proteomes" id="UP001367676"/>
    </source>
</evidence>
<dbReference type="Gene3D" id="3.30.200.20">
    <property type="entry name" value="Phosphorylase Kinase, domain 1"/>
    <property type="match status" value="1"/>
</dbReference>
<name>A0AAN9TR41_9HEMI</name>
<evidence type="ECO:0000259" key="20">
    <source>
        <dbReference type="PROSITE" id="PS50057"/>
    </source>
</evidence>
<dbReference type="PROSITE" id="PS00107">
    <property type="entry name" value="PROTEIN_KINASE_ATP"/>
    <property type="match status" value="1"/>
</dbReference>
<keyword evidence="7" id="KW-0963">Cytoplasm</keyword>
<dbReference type="FunFam" id="1.20.80.10:FF:000004">
    <property type="entry name" value="Protein-tyrosine kinase 2-beta isoform 1"/>
    <property type="match status" value="1"/>
</dbReference>
<feature type="region of interest" description="Disordered" evidence="18">
    <location>
        <begin position="1056"/>
        <end position="1093"/>
    </location>
</feature>
<keyword evidence="12 17" id="KW-0067">ATP-binding</keyword>
<dbReference type="InterPro" id="IPR008266">
    <property type="entry name" value="Tyr_kinase_AS"/>
</dbReference>
<dbReference type="GO" id="GO:0005925">
    <property type="term" value="C:focal adhesion"/>
    <property type="evidence" value="ECO:0007669"/>
    <property type="project" value="UniProtKB-SubCell"/>
</dbReference>
<feature type="compositionally biased region" description="Polar residues" evidence="18">
    <location>
        <begin position="32"/>
        <end position="54"/>
    </location>
</feature>
<dbReference type="InterPro" id="IPR049385">
    <property type="entry name" value="FAK1-like_FERM_C"/>
</dbReference>
<dbReference type="InterPro" id="IPR011009">
    <property type="entry name" value="Kinase-like_dom_sf"/>
</dbReference>
<dbReference type="GO" id="GO:0030182">
    <property type="term" value="P:neuron differentiation"/>
    <property type="evidence" value="ECO:0007669"/>
    <property type="project" value="UniProtKB-ARBA"/>
</dbReference>
<evidence type="ECO:0000256" key="11">
    <source>
        <dbReference type="ARBA" id="ARBA00022777"/>
    </source>
</evidence>
<comment type="subcellular location">
    <subcellularLocation>
        <location evidence="1">Cell junction</location>
        <location evidence="1">Focal adhesion</location>
    </subcellularLocation>
    <subcellularLocation>
        <location evidence="3">Cell membrane</location>
        <topology evidence="3">Peripheral membrane protein</topology>
        <orientation evidence="3">Cytoplasmic side</orientation>
    </subcellularLocation>
    <subcellularLocation>
        <location evidence="2">Cell projection</location>
    </subcellularLocation>
    <subcellularLocation>
        <location evidence="4">Cytoplasm</location>
    </subcellularLocation>
</comment>
<dbReference type="SMART" id="SM00219">
    <property type="entry name" value="TyrKc"/>
    <property type="match status" value="1"/>
</dbReference>
<dbReference type="InterPro" id="IPR005189">
    <property type="entry name" value="Focal_adhesion_kin_target_dom"/>
</dbReference>
<evidence type="ECO:0000256" key="10">
    <source>
        <dbReference type="ARBA" id="ARBA00022741"/>
    </source>
</evidence>
<dbReference type="PROSITE" id="PS50011">
    <property type="entry name" value="PROTEIN_KINASE_DOM"/>
    <property type="match status" value="1"/>
</dbReference>
<dbReference type="InterPro" id="IPR019748">
    <property type="entry name" value="FERM_central"/>
</dbReference>
<evidence type="ECO:0000256" key="15">
    <source>
        <dbReference type="ARBA" id="ARBA00023137"/>
    </source>
</evidence>
<dbReference type="Gene3D" id="2.30.29.30">
    <property type="entry name" value="Pleckstrin-homology domain (PH domain)/Phosphotyrosine-binding domain (PTB)"/>
    <property type="match status" value="1"/>
</dbReference>
<dbReference type="InterPro" id="IPR041390">
    <property type="entry name" value="FADK_N"/>
</dbReference>